<name>A0AAD7SHD6_9TELE</name>
<comment type="caution">
    <text evidence="1">The sequence shown here is derived from an EMBL/GenBank/DDBJ whole genome shotgun (WGS) entry which is preliminary data.</text>
</comment>
<reference evidence="1" key="1">
    <citation type="journal article" date="2023" name="Science">
        <title>Genome structures resolve the early diversification of teleost fishes.</title>
        <authorList>
            <person name="Parey E."/>
            <person name="Louis A."/>
            <person name="Montfort J."/>
            <person name="Bouchez O."/>
            <person name="Roques C."/>
            <person name="Iampietro C."/>
            <person name="Lluch J."/>
            <person name="Castinel A."/>
            <person name="Donnadieu C."/>
            <person name="Desvignes T."/>
            <person name="Floi Bucao C."/>
            <person name="Jouanno E."/>
            <person name="Wen M."/>
            <person name="Mejri S."/>
            <person name="Dirks R."/>
            <person name="Jansen H."/>
            <person name="Henkel C."/>
            <person name="Chen W.J."/>
            <person name="Zahm M."/>
            <person name="Cabau C."/>
            <person name="Klopp C."/>
            <person name="Thompson A.W."/>
            <person name="Robinson-Rechavi M."/>
            <person name="Braasch I."/>
            <person name="Lecointre G."/>
            <person name="Bobe J."/>
            <person name="Postlethwait J.H."/>
            <person name="Berthelot C."/>
            <person name="Roest Crollius H."/>
            <person name="Guiguen Y."/>
        </authorList>
    </citation>
    <scope>NUCLEOTIDE SEQUENCE</scope>
    <source>
        <strain evidence="1">NC1722</strain>
    </source>
</reference>
<dbReference type="AlphaFoldDB" id="A0AAD7SHD6"/>
<keyword evidence="2" id="KW-1185">Reference proteome</keyword>
<dbReference type="Proteomes" id="UP001221898">
    <property type="component" value="Unassembled WGS sequence"/>
</dbReference>
<evidence type="ECO:0000313" key="2">
    <source>
        <dbReference type="Proteomes" id="UP001221898"/>
    </source>
</evidence>
<evidence type="ECO:0000313" key="1">
    <source>
        <dbReference type="EMBL" id="KAJ8402590.1"/>
    </source>
</evidence>
<protein>
    <submittedName>
        <fullName evidence="1">Uncharacterized protein</fullName>
    </submittedName>
</protein>
<gene>
    <name evidence="1" type="ORF">AAFF_G00366730</name>
</gene>
<sequence length="102" mass="11902">MHPRSKHWHLIDYVIVRCADINDVLLTRAMRGAECCTGHCMIMTKLHIKVRSPQRLQKSSKRRLHCAQLRKAKASDEFHCLTAEKQKVIEPLLRSEDPMVEK</sequence>
<dbReference type="EMBL" id="JAINUG010000063">
    <property type="protein sequence ID" value="KAJ8402590.1"/>
    <property type="molecule type" value="Genomic_DNA"/>
</dbReference>
<proteinExistence type="predicted"/>
<organism evidence="1 2">
    <name type="scientific">Aldrovandia affinis</name>
    <dbReference type="NCBI Taxonomy" id="143900"/>
    <lineage>
        <taxon>Eukaryota</taxon>
        <taxon>Metazoa</taxon>
        <taxon>Chordata</taxon>
        <taxon>Craniata</taxon>
        <taxon>Vertebrata</taxon>
        <taxon>Euteleostomi</taxon>
        <taxon>Actinopterygii</taxon>
        <taxon>Neopterygii</taxon>
        <taxon>Teleostei</taxon>
        <taxon>Notacanthiformes</taxon>
        <taxon>Halosauridae</taxon>
        <taxon>Aldrovandia</taxon>
    </lineage>
</organism>
<accession>A0AAD7SHD6</accession>